<dbReference type="AlphaFoldDB" id="A0AAW8LNT5"/>
<dbReference type="EMBL" id="JAVDSC010000012">
    <property type="protein sequence ID" value="MDR6630372.1"/>
    <property type="molecule type" value="Genomic_DNA"/>
</dbReference>
<evidence type="ECO:0000313" key="2">
    <source>
        <dbReference type="Proteomes" id="UP001262767"/>
    </source>
</evidence>
<accession>A0AAW8LNT5</accession>
<gene>
    <name evidence="1" type="ORF">J2X86_002427</name>
</gene>
<protein>
    <submittedName>
        <fullName evidence="1">Uncharacterized protein</fullName>
    </submittedName>
</protein>
<proteinExistence type="predicted"/>
<dbReference type="RefSeq" id="WP_310077867.1">
    <property type="nucleotide sequence ID" value="NZ_JAVDSC010000012.1"/>
</dbReference>
<comment type="caution">
    <text evidence="1">The sequence shown here is derived from an EMBL/GenBank/DDBJ whole genome shotgun (WGS) entry which is preliminary data.</text>
</comment>
<name>A0AAW8LNT5_ACILW</name>
<reference evidence="1" key="1">
    <citation type="submission" date="2023-07" db="EMBL/GenBank/DDBJ databases">
        <title>Sorghum-associated microbial communities from plants grown in Nebraska, USA.</title>
        <authorList>
            <person name="Schachtman D."/>
        </authorList>
    </citation>
    <scope>NUCLEOTIDE SEQUENCE</scope>
    <source>
        <strain evidence="1">BE44</strain>
    </source>
</reference>
<evidence type="ECO:0000313" key="1">
    <source>
        <dbReference type="EMBL" id="MDR6630372.1"/>
    </source>
</evidence>
<sequence>MAKFKNHKGQMARIQAQGRSVDAELAFFLNDEFRQFYKKGDMSVRNCWLYMVFMDQRLNTWSNSHHYSLDRMVDFYRNLGFKPELIPIEQAPEPE</sequence>
<dbReference type="Proteomes" id="UP001262767">
    <property type="component" value="Unassembled WGS sequence"/>
</dbReference>
<organism evidence="1 2">
    <name type="scientific">Acinetobacter lwoffii</name>
    <dbReference type="NCBI Taxonomy" id="28090"/>
    <lineage>
        <taxon>Bacteria</taxon>
        <taxon>Pseudomonadati</taxon>
        <taxon>Pseudomonadota</taxon>
        <taxon>Gammaproteobacteria</taxon>
        <taxon>Moraxellales</taxon>
        <taxon>Moraxellaceae</taxon>
        <taxon>Acinetobacter</taxon>
    </lineage>
</organism>